<dbReference type="PROSITE" id="PS50097">
    <property type="entry name" value="BTB"/>
    <property type="match status" value="1"/>
</dbReference>
<dbReference type="Gene3D" id="3.30.710.10">
    <property type="entry name" value="Potassium Channel Kv1.1, Chain A"/>
    <property type="match status" value="2"/>
</dbReference>
<evidence type="ECO:0000313" key="2">
    <source>
        <dbReference type="EMBL" id="KAJ5068416.1"/>
    </source>
</evidence>
<dbReference type="Pfam" id="PF00651">
    <property type="entry name" value="BTB"/>
    <property type="match status" value="1"/>
</dbReference>
<dbReference type="CDD" id="cd18186">
    <property type="entry name" value="BTB_POZ_ZBTB_KLHL-like"/>
    <property type="match status" value="1"/>
</dbReference>
<dbReference type="InterPro" id="IPR000210">
    <property type="entry name" value="BTB/POZ_dom"/>
</dbReference>
<name>A0A9Q0L984_ANAIG</name>
<dbReference type="InterPro" id="IPR011333">
    <property type="entry name" value="SKP1/BTB/POZ_sf"/>
</dbReference>
<protein>
    <submittedName>
        <fullName evidence="2">Pep-cterm sorting domain-containing protein</fullName>
    </submittedName>
</protein>
<keyword evidence="3" id="KW-1185">Reference proteome</keyword>
<sequence length="485" mass="57354">MTEEFWEKKYQEKFPEIKKYILNSKTNWRKNYEEMSILNEMIKITETKEFEKELSFGKYSSWAIKIPKESIIALIYAVGNFAKEKNDKKRAKILKFISKYGSFNFPKLQDISSKTQIDLHKFISWAKFISPNDIFGLFWWVYGYSCRGFDPNPISIRQLECFIAMILFGRSIPTYYQVAGHQIPMTKRSFRKLLICQDMQRLFSNQEMCDLKFKTKDNRIIEAHSSIIKLRFPKISLEELSNIISKTEYEPTINFLNWIYSGMISSEPELYNVLPRILLSRENGEQDSLDCPKFWDENDFRFSLNNILGIGFNHSSVKETIEIAEKMGILLEEFIEKSGRKGLMKDLKKYYLENESKNFSIIVNEKIIKAHKLILLSRSNLFRSMFLSVNDESNSVPETTGKSEETIRNLVKFFYTDSFESNVSLENLNELEECSEFFQIPKTEFFHERIIQAKLFIQEEEMINGKKKDYKFPVIFDKKGEFKTI</sequence>
<dbReference type="EMBL" id="JAPDFW010000115">
    <property type="protein sequence ID" value="KAJ5068416.1"/>
    <property type="molecule type" value="Genomic_DNA"/>
</dbReference>
<evidence type="ECO:0000259" key="1">
    <source>
        <dbReference type="PROSITE" id="PS50097"/>
    </source>
</evidence>
<dbReference type="AlphaFoldDB" id="A0A9Q0L984"/>
<feature type="domain" description="BTB" evidence="1">
    <location>
        <begin position="357"/>
        <end position="423"/>
    </location>
</feature>
<dbReference type="Proteomes" id="UP001149090">
    <property type="component" value="Unassembled WGS sequence"/>
</dbReference>
<accession>A0A9Q0L984</accession>
<proteinExistence type="predicted"/>
<dbReference type="SUPFAM" id="SSF54695">
    <property type="entry name" value="POZ domain"/>
    <property type="match status" value="1"/>
</dbReference>
<organism evidence="2 3">
    <name type="scientific">Anaeramoeba ignava</name>
    <name type="common">Anaerobic marine amoeba</name>
    <dbReference type="NCBI Taxonomy" id="1746090"/>
    <lineage>
        <taxon>Eukaryota</taxon>
        <taxon>Metamonada</taxon>
        <taxon>Anaeramoebidae</taxon>
        <taxon>Anaeramoeba</taxon>
    </lineage>
</organism>
<dbReference type="SMART" id="SM00225">
    <property type="entry name" value="BTB"/>
    <property type="match status" value="1"/>
</dbReference>
<comment type="caution">
    <text evidence="2">The sequence shown here is derived from an EMBL/GenBank/DDBJ whole genome shotgun (WGS) entry which is preliminary data.</text>
</comment>
<dbReference type="PANTHER" id="PTHR24413">
    <property type="entry name" value="SPECKLE-TYPE POZ PROTEIN"/>
    <property type="match status" value="1"/>
</dbReference>
<reference evidence="2" key="1">
    <citation type="submission" date="2022-10" db="EMBL/GenBank/DDBJ databases">
        <title>Novel sulphate-reducing endosymbionts in the free-living metamonad Anaeramoeba.</title>
        <authorList>
            <person name="Jerlstrom-Hultqvist J."/>
            <person name="Cepicka I."/>
            <person name="Gallot-Lavallee L."/>
            <person name="Salas-Leiva D."/>
            <person name="Curtis B.A."/>
            <person name="Zahonova K."/>
            <person name="Pipaliya S."/>
            <person name="Dacks J."/>
            <person name="Roger A.J."/>
        </authorList>
    </citation>
    <scope>NUCLEOTIDE SEQUENCE</scope>
    <source>
        <strain evidence="2">BMAN</strain>
    </source>
</reference>
<evidence type="ECO:0000313" key="3">
    <source>
        <dbReference type="Proteomes" id="UP001149090"/>
    </source>
</evidence>
<gene>
    <name evidence="2" type="ORF">M0811_12274</name>
</gene>